<dbReference type="SFLD" id="SFLDG01017">
    <property type="entry name" value="Polyprenyl_Transferase_Like"/>
    <property type="match status" value="1"/>
</dbReference>
<dbReference type="GO" id="GO:0008299">
    <property type="term" value="P:isoprenoid biosynthetic process"/>
    <property type="evidence" value="ECO:0007669"/>
    <property type="project" value="InterPro"/>
</dbReference>
<dbReference type="EMBL" id="CAGS01000052">
    <property type="protein sequence ID" value="CCF82681.1"/>
    <property type="molecule type" value="Genomic_DNA"/>
</dbReference>
<name>I4EDB9_9BACT</name>
<dbReference type="PANTHER" id="PTHR12001">
    <property type="entry name" value="GERANYLGERANYL PYROPHOSPHATE SYNTHASE"/>
    <property type="match status" value="1"/>
</dbReference>
<dbReference type="Gene3D" id="1.10.600.10">
    <property type="entry name" value="Farnesyl Diphosphate Synthase"/>
    <property type="match status" value="1"/>
</dbReference>
<dbReference type="PANTHER" id="PTHR12001:SF86">
    <property type="entry name" value="GERANYLGERANYL DIPHOSPHATE SYNTHASE"/>
    <property type="match status" value="1"/>
</dbReference>
<keyword evidence="2" id="KW-0460">Magnesium</keyword>
<dbReference type="GO" id="GO:0046872">
    <property type="term" value="F:metal ion binding"/>
    <property type="evidence" value="ECO:0007669"/>
    <property type="project" value="UniProtKB-KW"/>
</dbReference>
<dbReference type="Pfam" id="PF00348">
    <property type="entry name" value="polyprenyl_synt"/>
    <property type="match status" value="1"/>
</dbReference>
<dbReference type="InterPro" id="IPR033749">
    <property type="entry name" value="Polyprenyl_synt_CS"/>
</dbReference>
<accession>I4EDB9</accession>
<gene>
    <name evidence="4" type="ORF">NITHO_1450002</name>
</gene>
<protein>
    <submittedName>
        <fullName evidence="4">Polyprenyl synthetase</fullName>
    </submittedName>
</protein>
<dbReference type="AlphaFoldDB" id="I4EDB9"/>
<proteinExistence type="inferred from homology"/>
<comment type="similarity">
    <text evidence="3">Belongs to the FPP/GGPP synthase family.</text>
</comment>
<dbReference type="GO" id="GO:0004659">
    <property type="term" value="F:prenyltransferase activity"/>
    <property type="evidence" value="ECO:0007669"/>
    <property type="project" value="InterPro"/>
</dbReference>
<evidence type="ECO:0000313" key="5">
    <source>
        <dbReference type="Proteomes" id="UP000004221"/>
    </source>
</evidence>
<keyword evidence="5" id="KW-1185">Reference proteome</keyword>
<evidence type="ECO:0000256" key="3">
    <source>
        <dbReference type="RuleBase" id="RU004466"/>
    </source>
</evidence>
<keyword evidence="3" id="KW-0808">Transferase</keyword>
<dbReference type="InterPro" id="IPR008949">
    <property type="entry name" value="Isoprenoid_synthase_dom_sf"/>
</dbReference>
<evidence type="ECO:0000256" key="1">
    <source>
        <dbReference type="ARBA" id="ARBA00022723"/>
    </source>
</evidence>
<organism evidence="4 5">
    <name type="scientific">Nitrolancea hollandica Lb</name>
    <dbReference type="NCBI Taxonomy" id="1129897"/>
    <lineage>
        <taxon>Bacteria</taxon>
        <taxon>Pseudomonadati</taxon>
        <taxon>Thermomicrobiota</taxon>
        <taxon>Thermomicrobia</taxon>
        <taxon>Sphaerobacterales</taxon>
        <taxon>Sphaerobacterineae</taxon>
        <taxon>Sphaerobacteraceae</taxon>
        <taxon>Nitrolancea</taxon>
    </lineage>
</organism>
<dbReference type="SUPFAM" id="SSF48576">
    <property type="entry name" value="Terpenoid synthases"/>
    <property type="match status" value="1"/>
</dbReference>
<dbReference type="SFLD" id="SFLDS00005">
    <property type="entry name" value="Isoprenoid_Synthase_Type_I"/>
    <property type="match status" value="1"/>
</dbReference>
<dbReference type="CDD" id="cd00685">
    <property type="entry name" value="Trans_IPPS_HT"/>
    <property type="match status" value="1"/>
</dbReference>
<reference evidence="4 5" key="1">
    <citation type="journal article" date="2012" name="ISME J.">
        <title>Nitrification expanded: discovery, physiology and genomics of a nitrite-oxidizing bacterium from the phylum Chloroflexi.</title>
        <authorList>
            <person name="Sorokin D.Y."/>
            <person name="Lucker S."/>
            <person name="Vejmelkova D."/>
            <person name="Kostrikina N.A."/>
            <person name="Kleerebezem R."/>
            <person name="Rijpstra W.I."/>
            <person name="Damste J.S."/>
            <person name="Le Paslier D."/>
            <person name="Muyzer G."/>
            <person name="Wagner M."/>
            <person name="van Loosdrecht M.C."/>
            <person name="Daims H."/>
        </authorList>
    </citation>
    <scope>NUCLEOTIDE SEQUENCE [LARGE SCALE GENOMIC DNA]</scope>
    <source>
        <strain evidence="5">none</strain>
    </source>
</reference>
<dbReference type="OrthoDB" id="9805316at2"/>
<evidence type="ECO:0000313" key="4">
    <source>
        <dbReference type="EMBL" id="CCF82681.1"/>
    </source>
</evidence>
<dbReference type="PROSITE" id="PS00444">
    <property type="entry name" value="POLYPRENYL_SYNTHASE_2"/>
    <property type="match status" value="1"/>
</dbReference>
<dbReference type="PROSITE" id="PS00723">
    <property type="entry name" value="POLYPRENYL_SYNTHASE_1"/>
    <property type="match status" value="1"/>
</dbReference>
<comment type="caution">
    <text evidence="4">The sequence shown here is derived from an EMBL/GenBank/DDBJ whole genome shotgun (WGS) entry which is preliminary data.</text>
</comment>
<dbReference type="Proteomes" id="UP000004221">
    <property type="component" value="Unassembled WGS sequence"/>
</dbReference>
<dbReference type="InterPro" id="IPR000092">
    <property type="entry name" value="Polyprenyl_synt"/>
</dbReference>
<sequence>MDEQLAPVEGLMRHVVDTAEALGLGVVPGRDLPLYGMVRYHLGWAEDDFRLAAFDPGKRIRPLICLLSCSAAGGDPAQAVPVSAAIELLHNFTLVHDDIQDQSEIRRHRRTVWSLWGEGQAINAGDALFALSQIALLRSTEYHVPPEIVTRLAVEFNATTLRIAEGQVLDLGFEHRWDIGVDDYLRMIDGKTAAIVGFAGWAGALIAGSDTEGFRNFGRILGLGFQVRDDLLGIWGSERLTGKPAADDIRRRKKSLPIIALAAAVSGAELTELETIYEGNSIGEPAVARVLDLLEQYRIEDQIQVQVDQYHDEARAILERIAVPSPARSMLESLLDRLAVRAS</sequence>
<keyword evidence="1" id="KW-0479">Metal-binding</keyword>
<evidence type="ECO:0000256" key="2">
    <source>
        <dbReference type="ARBA" id="ARBA00022842"/>
    </source>
</evidence>